<feature type="non-terminal residue" evidence="2">
    <location>
        <position position="505"/>
    </location>
</feature>
<protein>
    <submittedName>
        <fullName evidence="2">Uncharacterized protein</fullName>
    </submittedName>
</protein>
<comment type="caution">
    <text evidence="2">The sequence shown here is derived from an EMBL/GenBank/DDBJ whole genome shotgun (WGS) entry which is preliminary data.</text>
</comment>
<gene>
    <name evidence="2" type="ORF">SNEC2469_LOCUS30999</name>
</gene>
<feature type="region of interest" description="Disordered" evidence="1">
    <location>
        <begin position="341"/>
        <end position="370"/>
    </location>
</feature>
<feature type="region of interest" description="Disordered" evidence="1">
    <location>
        <begin position="193"/>
        <end position="212"/>
    </location>
</feature>
<sequence length="505" mass="55999">VEQDRSKVALADLDSLLEESELRDAKQVRSLQFQLGTSQKKRRLGDGLFTEEAETEESYTADCDTYLNKLHTLLIAYSLAGCQPMPGVADATKEQTLGADSTEYVEVPLDTMLQYFYRAKRAVSGMPVNKRLAWLQARDSDERSEWVTKFREGTRSLGAVVKELMASRDAHWLPHVVSDNQSVAAPVVTPNPAGAAPKPASESKFLPGPVINGKPTAKQMRDGLRLCEGFNKGTCSNKNCGNGAHRCSVILRDDLGAPSLGDVAEAPEDKPPLMVDLFCGPNLPLGKAFLYCGWRCLPVDWALDPSHDLSNPQRQDSIREQLQDAVFAAAALDCSTKSRAREIPRDLGDGKPGPRPLRSDRYPEGLPDLPRADQLRVSKDNLACSFVLTELQALADRGGGSVRENPLRSLHYWELTQEKQMMATGPWQDTVYYACCFMGARCKAQRLRHNIDEIAQWPALHCHHTHAADEWQPYLQDGQRVFPSKEEAEYTASLAFGIAVSASWW</sequence>
<proteinExistence type="predicted"/>
<feature type="non-terminal residue" evidence="2">
    <location>
        <position position="1"/>
    </location>
</feature>
<evidence type="ECO:0000313" key="3">
    <source>
        <dbReference type="Proteomes" id="UP000601435"/>
    </source>
</evidence>
<dbReference type="EMBL" id="CAJNJA010073735">
    <property type="protein sequence ID" value="CAE7910661.1"/>
    <property type="molecule type" value="Genomic_DNA"/>
</dbReference>
<dbReference type="Proteomes" id="UP000601435">
    <property type="component" value="Unassembled WGS sequence"/>
</dbReference>
<dbReference type="AlphaFoldDB" id="A0A813BKA6"/>
<evidence type="ECO:0000256" key="1">
    <source>
        <dbReference type="SAM" id="MobiDB-lite"/>
    </source>
</evidence>
<organism evidence="2 3">
    <name type="scientific">Symbiodinium necroappetens</name>
    <dbReference type="NCBI Taxonomy" id="1628268"/>
    <lineage>
        <taxon>Eukaryota</taxon>
        <taxon>Sar</taxon>
        <taxon>Alveolata</taxon>
        <taxon>Dinophyceae</taxon>
        <taxon>Suessiales</taxon>
        <taxon>Symbiodiniaceae</taxon>
        <taxon>Symbiodinium</taxon>
    </lineage>
</organism>
<dbReference type="OrthoDB" id="442658at2759"/>
<reference evidence="2" key="1">
    <citation type="submission" date="2021-02" db="EMBL/GenBank/DDBJ databases">
        <authorList>
            <person name="Dougan E. K."/>
            <person name="Rhodes N."/>
            <person name="Thang M."/>
            <person name="Chan C."/>
        </authorList>
    </citation>
    <scope>NUCLEOTIDE SEQUENCE</scope>
</reference>
<keyword evidence="3" id="KW-1185">Reference proteome</keyword>
<evidence type="ECO:0000313" key="2">
    <source>
        <dbReference type="EMBL" id="CAE7910661.1"/>
    </source>
</evidence>
<accession>A0A813BKA6</accession>
<name>A0A813BKA6_9DINO</name>